<reference evidence="2 3" key="1">
    <citation type="submission" date="2017-02" db="EMBL/GenBank/DDBJ databases">
        <title>Delving into the versatile metabolic prowess of the omnipresent phylum Bacteroidetes.</title>
        <authorList>
            <person name="Nobu M.K."/>
            <person name="Mei R."/>
            <person name="Narihiro T."/>
            <person name="Kuroda K."/>
            <person name="Liu W.-T."/>
        </authorList>
    </citation>
    <scope>NUCLEOTIDE SEQUENCE [LARGE SCALE GENOMIC DNA]</scope>
    <source>
        <strain evidence="2">ADurb.Bin417</strain>
    </source>
</reference>
<gene>
    <name evidence="2" type="ORF">BWY73_01364</name>
</gene>
<feature type="region of interest" description="Disordered" evidence="1">
    <location>
        <begin position="1"/>
        <end position="40"/>
    </location>
</feature>
<organism evidence="2 3">
    <name type="scientific">candidate division TA06 bacterium ADurb.Bin417</name>
    <dbReference type="NCBI Taxonomy" id="1852828"/>
    <lineage>
        <taxon>Bacteria</taxon>
        <taxon>Bacteria division TA06</taxon>
    </lineage>
</organism>
<dbReference type="EMBL" id="MWAK01000283">
    <property type="protein sequence ID" value="OPZ90215.1"/>
    <property type="molecule type" value="Genomic_DNA"/>
</dbReference>
<evidence type="ECO:0000313" key="2">
    <source>
        <dbReference type="EMBL" id="OPZ90215.1"/>
    </source>
</evidence>
<feature type="region of interest" description="Disordered" evidence="1">
    <location>
        <begin position="202"/>
        <end position="237"/>
    </location>
</feature>
<dbReference type="Proteomes" id="UP000485484">
    <property type="component" value="Unassembled WGS sequence"/>
</dbReference>
<sequence>MDRRQGPVRQDAFQLQPGLKQPPVPDRERPGRPLAAAPGPLPFGFVFQVSPADQAPPDRQGRVSPPGVAGITGDLPETPLRLGVPAPVEAGGGPLVLAVLLEERVGDGPVQVRIEEAARGASEDLVLPFEPEAQFRFREDLFTLGQGADGHGKGVGQVILVGGVILAFGPDPEFNASVRNRFAGGQPVGRIGRRLNRRGRERFQRPAAGKPPVGLVKRRNTPGGRDDSRGIGRKSPVVPVGGAGLGDVFGRVKVIGEEGAAGRCPGGRQPENQEQQKTRLRARNFHGDSASFRWRRMFSRARERSSPVQGRGLKR</sequence>
<protein>
    <submittedName>
        <fullName evidence="2">Uncharacterized protein</fullName>
    </submittedName>
</protein>
<evidence type="ECO:0000256" key="1">
    <source>
        <dbReference type="SAM" id="MobiDB-lite"/>
    </source>
</evidence>
<feature type="region of interest" description="Disordered" evidence="1">
    <location>
        <begin position="260"/>
        <end position="287"/>
    </location>
</feature>
<evidence type="ECO:0000313" key="3">
    <source>
        <dbReference type="Proteomes" id="UP000485484"/>
    </source>
</evidence>
<accession>A0A1V5MAR7</accession>
<dbReference type="AlphaFoldDB" id="A0A1V5MAR7"/>
<proteinExistence type="predicted"/>
<name>A0A1V5MAR7_UNCT6</name>
<feature type="region of interest" description="Disordered" evidence="1">
    <location>
        <begin position="296"/>
        <end position="315"/>
    </location>
</feature>
<comment type="caution">
    <text evidence="2">The sequence shown here is derived from an EMBL/GenBank/DDBJ whole genome shotgun (WGS) entry which is preliminary data.</text>
</comment>